<gene>
    <name evidence="1" type="ORF">P1P91_10930</name>
</gene>
<protein>
    <submittedName>
        <fullName evidence="1">Uncharacterized protein</fullName>
    </submittedName>
</protein>
<sequence length="113" mass="11957">MGAALELDLFEKPALPAPTGWDAPTPHDPGDLCPRGHAARCTSLWTSALIQYVRDARSGLAGQMGASREALDDLTGSGEQLAHLCNVMGWDFHSTRAGIIDLLDTGRSLPSMG</sequence>
<dbReference type="EMBL" id="CP119391">
    <property type="protein sequence ID" value="WNK19366.1"/>
    <property type="molecule type" value="Genomic_DNA"/>
</dbReference>
<reference evidence="1 2" key="1">
    <citation type="submission" date="2023-03" db="EMBL/GenBank/DDBJ databases">
        <title>Halomonas sp. nov., isolated from Korean tranditional fermented seafood 'Jeotgal'.</title>
        <authorList>
            <person name="Kim B."/>
            <person name="Shin N.-R."/>
        </authorList>
    </citation>
    <scope>NUCLEOTIDE SEQUENCE [LARGE SCALE GENOMIC DNA]</scope>
    <source>
        <strain evidence="1 2">SG2L-4</strain>
    </source>
</reference>
<accession>A0ABY9YX33</accession>
<dbReference type="Proteomes" id="UP001301869">
    <property type="component" value="Chromosome"/>
</dbReference>
<dbReference type="RefSeq" id="WP_311882584.1">
    <property type="nucleotide sequence ID" value="NZ_CP119391.1"/>
</dbReference>
<keyword evidence="2" id="KW-1185">Reference proteome</keyword>
<evidence type="ECO:0000313" key="1">
    <source>
        <dbReference type="EMBL" id="WNK19366.1"/>
    </source>
</evidence>
<organism evidence="1 2">
    <name type="scientific">Halomonas piscis</name>
    <dbReference type="NCBI Taxonomy" id="3031727"/>
    <lineage>
        <taxon>Bacteria</taxon>
        <taxon>Pseudomonadati</taxon>
        <taxon>Pseudomonadota</taxon>
        <taxon>Gammaproteobacteria</taxon>
        <taxon>Oceanospirillales</taxon>
        <taxon>Halomonadaceae</taxon>
        <taxon>Halomonas</taxon>
    </lineage>
</organism>
<name>A0ABY9YX33_9GAMM</name>
<proteinExistence type="predicted"/>
<evidence type="ECO:0000313" key="2">
    <source>
        <dbReference type="Proteomes" id="UP001301869"/>
    </source>
</evidence>